<gene>
    <name evidence="4" type="ORF">IT779_10275</name>
</gene>
<dbReference type="EMBL" id="JADMLG010000003">
    <property type="protein sequence ID" value="MBH0776670.1"/>
    <property type="molecule type" value="Genomic_DNA"/>
</dbReference>
<evidence type="ECO:0000259" key="3">
    <source>
        <dbReference type="Pfam" id="PF06094"/>
    </source>
</evidence>
<evidence type="ECO:0000256" key="1">
    <source>
        <dbReference type="ARBA" id="ARBA00022679"/>
    </source>
</evidence>
<sequence>MSTSPDGRLIPRAEIATDDGIPPILFAYGTLQIAAVLETLIGRIPPTTPTNLPGWRAVRLHGKPYPGLVRDTSHAAPGLLLTDLTNEEWSLLDRFEDTIYSLERVTTADRTDAWAYAWPNDFEDADWLLNEFERNELPSYITRCSAWLERDRNRR</sequence>
<protein>
    <recommendedName>
        <fullName evidence="2">Putative gamma-glutamylcyclotransferase</fullName>
    </recommendedName>
</protein>
<feature type="domain" description="Gamma-glutamylcyclotransferase AIG2-like" evidence="3">
    <location>
        <begin position="25"/>
        <end position="126"/>
    </location>
</feature>
<evidence type="ECO:0000256" key="2">
    <source>
        <dbReference type="ARBA" id="ARBA00030602"/>
    </source>
</evidence>
<comment type="caution">
    <text evidence="4">The sequence shown here is derived from an EMBL/GenBank/DDBJ whole genome shotgun (WGS) entry which is preliminary data.</text>
</comment>
<dbReference type="AlphaFoldDB" id="A0A931IA48"/>
<keyword evidence="5" id="KW-1185">Reference proteome</keyword>
<dbReference type="RefSeq" id="WP_196148993.1">
    <property type="nucleotide sequence ID" value="NZ_JADMLG010000003.1"/>
</dbReference>
<dbReference type="InterPro" id="IPR009288">
    <property type="entry name" value="AIG2-like_dom"/>
</dbReference>
<accession>A0A931IA48</accession>
<dbReference type="CDD" id="cd06661">
    <property type="entry name" value="GGCT_like"/>
    <property type="match status" value="1"/>
</dbReference>
<name>A0A931IA48_9NOCA</name>
<keyword evidence="1" id="KW-0808">Transferase</keyword>
<proteinExistence type="predicted"/>
<dbReference type="SUPFAM" id="SSF110857">
    <property type="entry name" value="Gamma-glutamyl cyclotransferase-like"/>
    <property type="match status" value="1"/>
</dbReference>
<dbReference type="Gene3D" id="3.10.490.10">
    <property type="entry name" value="Gamma-glutamyl cyclotransferase-like"/>
    <property type="match status" value="1"/>
</dbReference>
<reference evidence="4" key="1">
    <citation type="submission" date="2020-11" db="EMBL/GenBank/DDBJ databases">
        <title>Nocardia NEAU-351.nov., a novel actinomycete isolated from the cow dung.</title>
        <authorList>
            <person name="Zhang X."/>
        </authorList>
    </citation>
    <scope>NUCLEOTIDE SEQUENCE</scope>
    <source>
        <strain evidence="4">NEAU-351</strain>
    </source>
</reference>
<dbReference type="Pfam" id="PF06094">
    <property type="entry name" value="GGACT"/>
    <property type="match status" value="1"/>
</dbReference>
<evidence type="ECO:0000313" key="4">
    <source>
        <dbReference type="EMBL" id="MBH0776670.1"/>
    </source>
</evidence>
<dbReference type="GO" id="GO:0016740">
    <property type="term" value="F:transferase activity"/>
    <property type="evidence" value="ECO:0007669"/>
    <property type="project" value="UniProtKB-KW"/>
</dbReference>
<dbReference type="InterPro" id="IPR013024">
    <property type="entry name" value="GGCT-like"/>
</dbReference>
<dbReference type="PANTHER" id="PTHR31544:SF2">
    <property type="entry name" value="AIG2-LIKE PROTEIN D"/>
    <property type="match status" value="1"/>
</dbReference>
<dbReference type="PANTHER" id="PTHR31544">
    <property type="entry name" value="AIG2-LIKE PROTEIN D"/>
    <property type="match status" value="1"/>
</dbReference>
<dbReference type="InterPro" id="IPR036568">
    <property type="entry name" value="GGCT-like_sf"/>
</dbReference>
<dbReference type="Proteomes" id="UP000655751">
    <property type="component" value="Unassembled WGS sequence"/>
</dbReference>
<organism evidence="4 5">
    <name type="scientific">Nocardia bovistercoris</name>
    <dbReference type="NCBI Taxonomy" id="2785916"/>
    <lineage>
        <taxon>Bacteria</taxon>
        <taxon>Bacillati</taxon>
        <taxon>Actinomycetota</taxon>
        <taxon>Actinomycetes</taxon>
        <taxon>Mycobacteriales</taxon>
        <taxon>Nocardiaceae</taxon>
        <taxon>Nocardia</taxon>
    </lineage>
</organism>
<evidence type="ECO:0000313" key="5">
    <source>
        <dbReference type="Proteomes" id="UP000655751"/>
    </source>
</evidence>
<dbReference type="InterPro" id="IPR045038">
    <property type="entry name" value="AIG2-like"/>
</dbReference>